<keyword evidence="8" id="KW-1185">Reference proteome</keyword>
<dbReference type="EMBL" id="JAIFRP010004990">
    <property type="protein sequence ID" value="KAK2574767.1"/>
    <property type="molecule type" value="Genomic_DNA"/>
</dbReference>
<dbReference type="GO" id="GO:0007018">
    <property type="term" value="P:microtubule-based movement"/>
    <property type="evidence" value="ECO:0007669"/>
    <property type="project" value="InterPro"/>
</dbReference>
<evidence type="ECO:0000256" key="5">
    <source>
        <dbReference type="PROSITE-ProRule" id="PRU00283"/>
    </source>
</evidence>
<accession>A0AAD9R801</accession>
<dbReference type="GO" id="GO:0003777">
    <property type="term" value="F:microtubule motor activity"/>
    <property type="evidence" value="ECO:0007669"/>
    <property type="project" value="InterPro"/>
</dbReference>
<dbReference type="PROSITE" id="PS50067">
    <property type="entry name" value="KINESIN_MOTOR_2"/>
    <property type="match status" value="1"/>
</dbReference>
<dbReference type="GO" id="GO:0005874">
    <property type="term" value="C:microtubule"/>
    <property type="evidence" value="ECO:0007669"/>
    <property type="project" value="TreeGrafter"/>
</dbReference>
<dbReference type="SUPFAM" id="SSF52540">
    <property type="entry name" value="P-loop containing nucleoside triphosphate hydrolases"/>
    <property type="match status" value="1"/>
</dbReference>
<evidence type="ECO:0000256" key="1">
    <source>
        <dbReference type="ARBA" id="ARBA00004245"/>
    </source>
</evidence>
<keyword evidence="5" id="KW-0505">Motor protein</keyword>
<name>A0AAD9R801_9HYME</name>
<keyword evidence="2 5" id="KW-0547">Nucleotide-binding</keyword>
<dbReference type="Gene3D" id="3.40.850.10">
    <property type="entry name" value="Kinesin motor domain"/>
    <property type="match status" value="1"/>
</dbReference>
<protein>
    <recommendedName>
        <fullName evidence="6">Kinesin motor domain-containing protein</fullName>
    </recommendedName>
</protein>
<dbReference type="Proteomes" id="UP001258017">
    <property type="component" value="Unassembled WGS sequence"/>
</dbReference>
<dbReference type="InterPro" id="IPR036961">
    <property type="entry name" value="Kinesin_motor_dom_sf"/>
</dbReference>
<reference evidence="7" key="1">
    <citation type="submission" date="2021-08" db="EMBL/GenBank/DDBJ databases">
        <authorList>
            <person name="Misof B."/>
            <person name="Oliver O."/>
            <person name="Podsiadlowski L."/>
            <person name="Donath A."/>
            <person name="Peters R."/>
            <person name="Mayer C."/>
            <person name="Rust J."/>
            <person name="Gunkel S."/>
            <person name="Lesny P."/>
            <person name="Martin S."/>
            <person name="Oeyen J.P."/>
            <person name="Petersen M."/>
            <person name="Panagiotis P."/>
            <person name="Wilbrandt J."/>
            <person name="Tanja T."/>
        </authorList>
    </citation>
    <scope>NUCLEOTIDE SEQUENCE</scope>
    <source>
        <strain evidence="7">GBR_01_08_01A</strain>
        <tissue evidence="7">Thorax + abdomen</tissue>
    </source>
</reference>
<dbReference type="GO" id="GO:0016887">
    <property type="term" value="F:ATP hydrolysis activity"/>
    <property type="evidence" value="ECO:0007669"/>
    <property type="project" value="TreeGrafter"/>
</dbReference>
<dbReference type="GO" id="GO:0008017">
    <property type="term" value="F:microtubule binding"/>
    <property type="evidence" value="ECO:0007669"/>
    <property type="project" value="InterPro"/>
</dbReference>
<dbReference type="GO" id="GO:0005871">
    <property type="term" value="C:kinesin complex"/>
    <property type="evidence" value="ECO:0007669"/>
    <property type="project" value="TreeGrafter"/>
</dbReference>
<dbReference type="SMART" id="SM00129">
    <property type="entry name" value="KISc"/>
    <property type="match status" value="1"/>
</dbReference>
<sequence length="228" mass="26476">MRDVGKEIEVKNSGAEKDDKIFSIFCRFRPLNESERAIERRKRKELNYEEDKKLVNIVSKNFLEYNDRPYIFEAIFDETCDQKTFYEKTLAAMVQRFQAEHHDLTIMTYGQTSSGKTWTTDGDFYAKLENNQDIIFLDDNPTTRNFGILPRIIKDLLGGVCCGANSVDSKSESESARPTVKINTKIDLAFYEIYCEKIIDLFRDTNLTGGTYANETNEEIKIYENRSN</sequence>
<keyword evidence="3 5" id="KW-0067">ATP-binding</keyword>
<dbReference type="PANTHER" id="PTHR24115">
    <property type="entry name" value="KINESIN-RELATED"/>
    <property type="match status" value="1"/>
</dbReference>
<comment type="subcellular location">
    <subcellularLocation>
        <location evidence="1">Cytoplasm</location>
        <location evidence="1">Cytoskeleton</location>
    </subcellularLocation>
</comment>
<feature type="non-terminal residue" evidence="7">
    <location>
        <position position="228"/>
    </location>
</feature>
<dbReference type="GO" id="GO:0005524">
    <property type="term" value="F:ATP binding"/>
    <property type="evidence" value="ECO:0007669"/>
    <property type="project" value="UniProtKB-UniRule"/>
</dbReference>
<reference evidence="7" key="2">
    <citation type="journal article" date="2023" name="Commun. Biol.">
        <title>Intrasexual cuticular hydrocarbon dimorphism in a wasp sheds light on hydrocarbon biosynthesis genes in Hymenoptera.</title>
        <authorList>
            <person name="Moris V.C."/>
            <person name="Podsiadlowski L."/>
            <person name="Martin S."/>
            <person name="Oeyen J.P."/>
            <person name="Donath A."/>
            <person name="Petersen M."/>
            <person name="Wilbrandt J."/>
            <person name="Misof B."/>
            <person name="Liedtke D."/>
            <person name="Thamm M."/>
            <person name="Scheiner R."/>
            <person name="Schmitt T."/>
            <person name="Niehuis O."/>
        </authorList>
    </citation>
    <scope>NUCLEOTIDE SEQUENCE</scope>
    <source>
        <strain evidence="7">GBR_01_08_01A</strain>
    </source>
</reference>
<dbReference type="InterPro" id="IPR027640">
    <property type="entry name" value="Kinesin-like_fam"/>
</dbReference>
<keyword evidence="4" id="KW-0206">Cytoskeleton</keyword>
<keyword evidence="4" id="KW-0963">Cytoplasm</keyword>
<evidence type="ECO:0000256" key="2">
    <source>
        <dbReference type="ARBA" id="ARBA00022741"/>
    </source>
</evidence>
<evidence type="ECO:0000313" key="7">
    <source>
        <dbReference type="EMBL" id="KAK2574767.1"/>
    </source>
</evidence>
<feature type="domain" description="Kinesin motor" evidence="6">
    <location>
        <begin position="21"/>
        <end position="228"/>
    </location>
</feature>
<dbReference type="Pfam" id="PF00225">
    <property type="entry name" value="Kinesin"/>
    <property type="match status" value="1"/>
</dbReference>
<evidence type="ECO:0000256" key="4">
    <source>
        <dbReference type="ARBA" id="ARBA00023212"/>
    </source>
</evidence>
<organism evidence="7 8">
    <name type="scientific">Odynerus spinipes</name>
    <dbReference type="NCBI Taxonomy" id="1348599"/>
    <lineage>
        <taxon>Eukaryota</taxon>
        <taxon>Metazoa</taxon>
        <taxon>Ecdysozoa</taxon>
        <taxon>Arthropoda</taxon>
        <taxon>Hexapoda</taxon>
        <taxon>Insecta</taxon>
        <taxon>Pterygota</taxon>
        <taxon>Neoptera</taxon>
        <taxon>Endopterygota</taxon>
        <taxon>Hymenoptera</taxon>
        <taxon>Apocrita</taxon>
        <taxon>Aculeata</taxon>
        <taxon>Vespoidea</taxon>
        <taxon>Vespidae</taxon>
        <taxon>Eumeninae</taxon>
        <taxon>Odynerus</taxon>
    </lineage>
</organism>
<dbReference type="InterPro" id="IPR027417">
    <property type="entry name" value="P-loop_NTPase"/>
</dbReference>
<evidence type="ECO:0000256" key="3">
    <source>
        <dbReference type="ARBA" id="ARBA00022840"/>
    </source>
</evidence>
<comment type="caution">
    <text evidence="7">The sequence shown here is derived from an EMBL/GenBank/DDBJ whole genome shotgun (WGS) entry which is preliminary data.</text>
</comment>
<dbReference type="AlphaFoldDB" id="A0AAD9R801"/>
<comment type="similarity">
    <text evidence="5">Belongs to the TRAFAC class myosin-kinesin ATPase superfamily. Kinesin family.</text>
</comment>
<proteinExistence type="inferred from homology"/>
<evidence type="ECO:0000313" key="8">
    <source>
        <dbReference type="Proteomes" id="UP001258017"/>
    </source>
</evidence>
<feature type="binding site" evidence="5">
    <location>
        <begin position="110"/>
        <end position="117"/>
    </location>
    <ligand>
        <name>ATP</name>
        <dbReference type="ChEBI" id="CHEBI:30616"/>
    </ligand>
</feature>
<evidence type="ECO:0000259" key="6">
    <source>
        <dbReference type="PROSITE" id="PS50067"/>
    </source>
</evidence>
<gene>
    <name evidence="7" type="ORF">KPH14_013069</name>
</gene>
<dbReference type="InterPro" id="IPR001752">
    <property type="entry name" value="Kinesin_motor_dom"/>
</dbReference>